<evidence type="ECO:0000313" key="4">
    <source>
        <dbReference type="Proteomes" id="UP000479293"/>
    </source>
</evidence>
<accession>A0A7C9FE27</accession>
<dbReference type="RefSeq" id="WP_152762244.1">
    <property type="nucleotide sequence ID" value="NZ_WHLY01000002.1"/>
</dbReference>
<name>A0A7C9FE27_9BACT</name>
<reference evidence="3 4" key="1">
    <citation type="submission" date="2019-10" db="EMBL/GenBank/DDBJ databases">
        <title>Draft Genome Sequence of Cytophagaceae sp. SJW1-29.</title>
        <authorList>
            <person name="Choi A."/>
        </authorList>
    </citation>
    <scope>NUCLEOTIDE SEQUENCE [LARGE SCALE GENOMIC DNA]</scope>
    <source>
        <strain evidence="3 4">SJW1-29</strain>
    </source>
</reference>
<keyword evidence="4" id="KW-1185">Reference proteome</keyword>
<protein>
    <recommendedName>
        <fullName evidence="2">Beta-lactamase class A catalytic domain-containing protein</fullName>
    </recommendedName>
</protein>
<dbReference type="InterPro" id="IPR045155">
    <property type="entry name" value="Beta-lactam_cat"/>
</dbReference>
<evidence type="ECO:0000259" key="2">
    <source>
        <dbReference type="Pfam" id="PF13354"/>
    </source>
</evidence>
<dbReference type="GO" id="GO:0030655">
    <property type="term" value="P:beta-lactam antibiotic catabolic process"/>
    <property type="evidence" value="ECO:0007669"/>
    <property type="project" value="InterPro"/>
</dbReference>
<dbReference type="GO" id="GO:0008800">
    <property type="term" value="F:beta-lactamase activity"/>
    <property type="evidence" value="ECO:0007669"/>
    <property type="project" value="InterPro"/>
</dbReference>
<feature type="chain" id="PRO_5028963658" description="Beta-lactamase class A catalytic domain-containing protein" evidence="1">
    <location>
        <begin position="30"/>
        <end position="424"/>
    </location>
</feature>
<organism evidence="3 4">
    <name type="scientific">Salmonirosea aquatica</name>
    <dbReference type="NCBI Taxonomy" id="2654236"/>
    <lineage>
        <taxon>Bacteria</taxon>
        <taxon>Pseudomonadati</taxon>
        <taxon>Bacteroidota</taxon>
        <taxon>Cytophagia</taxon>
        <taxon>Cytophagales</taxon>
        <taxon>Spirosomataceae</taxon>
        <taxon>Salmonirosea</taxon>
    </lineage>
</organism>
<evidence type="ECO:0000256" key="1">
    <source>
        <dbReference type="SAM" id="SignalP"/>
    </source>
</evidence>
<dbReference type="InterPro" id="IPR012338">
    <property type="entry name" value="Beta-lactam/transpept-like"/>
</dbReference>
<comment type="caution">
    <text evidence="3">The sequence shown here is derived from an EMBL/GenBank/DDBJ whole genome shotgun (WGS) entry which is preliminary data.</text>
</comment>
<dbReference type="AlphaFoldDB" id="A0A7C9FE27"/>
<dbReference type="Gene3D" id="3.40.710.10">
    <property type="entry name" value="DD-peptidase/beta-lactamase superfamily"/>
    <property type="match status" value="1"/>
</dbReference>
<dbReference type="SUPFAM" id="SSF56601">
    <property type="entry name" value="beta-lactamase/transpeptidase-like"/>
    <property type="match status" value="1"/>
</dbReference>
<keyword evidence="1" id="KW-0732">Signal</keyword>
<sequence>MSDLITAFRKTSGLLIATLACMLAPPLSAQPATDAFLEKILQQHPDWFGDLLKNPDAHGVQIVYTKIDRNRKNEPHFTTYRYNVDRNRYFYPASTVKLPAVLLALEKINQLNIPGLDKYTPMFTEAGRLEQTSVTSDSTSESGLPSVAHYAKKILLASDNDAFNRLYEFIGQEDFNRKLHEKGYLNVRIRHRLELPMSTENNRYTNPVRFEKDGRVLYHQPMAYAEKVEDVASPIRMGKGYLKNGELVNEPFDFTEKNFFALEDQHKLLKAIFFPESLPPHERFDLRPDDYAFLYRYMSQLPMETSYPTHYSDDYYDSYVKFFLFGDSKKRMPRNIRLFNKVGDAYGFMLDNAYIVDFERGVEFMLTAVIYANENEIFNDNTYEYETVSFPFMSHLGKAIFDYEINRKRHGRPDLSRYEVEYDK</sequence>
<proteinExistence type="predicted"/>
<evidence type="ECO:0000313" key="3">
    <source>
        <dbReference type="EMBL" id="MPR35307.1"/>
    </source>
</evidence>
<feature type="signal peptide" evidence="1">
    <location>
        <begin position="1"/>
        <end position="29"/>
    </location>
</feature>
<dbReference type="Pfam" id="PF13354">
    <property type="entry name" value="Beta-lactamase2"/>
    <property type="match status" value="1"/>
</dbReference>
<dbReference type="Proteomes" id="UP000479293">
    <property type="component" value="Unassembled WGS sequence"/>
</dbReference>
<gene>
    <name evidence="3" type="ORF">GBK04_18615</name>
</gene>
<dbReference type="EMBL" id="WHLY01000002">
    <property type="protein sequence ID" value="MPR35307.1"/>
    <property type="molecule type" value="Genomic_DNA"/>
</dbReference>
<feature type="domain" description="Beta-lactamase class A catalytic" evidence="2">
    <location>
        <begin position="82"/>
        <end position="364"/>
    </location>
</feature>